<dbReference type="Gene3D" id="3.30.420.40">
    <property type="match status" value="2"/>
</dbReference>
<dbReference type="PANTHER" id="PTHR18964:SF149">
    <property type="entry name" value="BIFUNCTIONAL UDP-N-ACETYLGLUCOSAMINE 2-EPIMERASE_N-ACETYLMANNOSAMINE KINASE"/>
    <property type="match status" value="1"/>
</dbReference>
<evidence type="ECO:0000256" key="1">
    <source>
        <dbReference type="ARBA" id="ARBA00006479"/>
    </source>
</evidence>
<dbReference type="AlphaFoldDB" id="A0A1S1V8Y5"/>
<dbReference type="InterPro" id="IPR000600">
    <property type="entry name" value="ROK"/>
</dbReference>
<dbReference type="STRING" id="39480.EUAN_06440"/>
<organism evidence="2 3">
    <name type="scientific">Andreesenia angusta</name>
    <dbReference type="NCBI Taxonomy" id="39480"/>
    <lineage>
        <taxon>Bacteria</taxon>
        <taxon>Bacillati</taxon>
        <taxon>Bacillota</taxon>
        <taxon>Tissierellia</taxon>
        <taxon>Tissierellales</taxon>
        <taxon>Gottschalkiaceae</taxon>
        <taxon>Andreesenia</taxon>
    </lineage>
</organism>
<dbReference type="InterPro" id="IPR043129">
    <property type="entry name" value="ATPase_NBD"/>
</dbReference>
<dbReference type="SUPFAM" id="SSF53067">
    <property type="entry name" value="Actin-like ATPase domain"/>
    <property type="match status" value="1"/>
</dbReference>
<sequence length="307" mass="33094">MYAGIDIGGTTVGVAILGESDEVLFYEKIDTDRSYDPEKIELDICRAVERGLFVLGRDKIESIGIGVPGIVSKNRDRVIACTNLDWKDIAFGRILAEKFGSNVSLYNDASSAGYGEFKLGAMKHSPNSVLMTLGTGLGGGIIRDSHIYEGANGAASELGHMTVGDNFYTCGCGRVGCLETFASGTALVKYTNKVFMEQNQSFRVGSAREVFDLCTQGDEIGVQAVDRFTRYLAIGIVNVIATIDPEKIVLGGGLSLSGDIYLEKLKEYVMEWRYFKEIPPPVIELSRLGEKAGVLGAALLGRDAISS</sequence>
<comment type="caution">
    <text evidence="2">The sequence shown here is derived from an EMBL/GenBank/DDBJ whole genome shotgun (WGS) entry which is preliminary data.</text>
</comment>
<keyword evidence="2" id="KW-0418">Kinase</keyword>
<evidence type="ECO:0000313" key="3">
    <source>
        <dbReference type="Proteomes" id="UP000180254"/>
    </source>
</evidence>
<protein>
    <submittedName>
        <fullName evidence="2">Glucokinase</fullName>
        <ecNumber evidence="2">2.7.1.2</ecNumber>
    </submittedName>
</protein>
<accession>A0A1S1V8Y5</accession>
<dbReference type="PANTHER" id="PTHR18964">
    <property type="entry name" value="ROK (REPRESSOR, ORF, KINASE) FAMILY"/>
    <property type="match status" value="1"/>
</dbReference>
<dbReference type="GO" id="GO:0004340">
    <property type="term" value="F:glucokinase activity"/>
    <property type="evidence" value="ECO:0007669"/>
    <property type="project" value="UniProtKB-EC"/>
</dbReference>
<comment type="similarity">
    <text evidence="1">Belongs to the ROK (NagC/XylR) family.</text>
</comment>
<gene>
    <name evidence="2" type="primary">glcK</name>
    <name evidence="2" type="ORF">EUAN_06440</name>
</gene>
<dbReference type="EMBL" id="MKIE01000002">
    <property type="protein sequence ID" value="OHW62860.1"/>
    <property type="molecule type" value="Genomic_DNA"/>
</dbReference>
<keyword evidence="2" id="KW-0808">Transferase</keyword>
<name>A0A1S1V8Y5_9FIRM</name>
<proteinExistence type="inferred from homology"/>
<dbReference type="Pfam" id="PF00480">
    <property type="entry name" value="ROK"/>
    <property type="match status" value="1"/>
</dbReference>
<reference evidence="2 3" key="1">
    <citation type="submission" date="2016-09" db="EMBL/GenBank/DDBJ databases">
        <title>Genome sequence of Eubacterium angustum.</title>
        <authorList>
            <person name="Poehlein A."/>
            <person name="Daniel R."/>
        </authorList>
    </citation>
    <scope>NUCLEOTIDE SEQUENCE [LARGE SCALE GENOMIC DNA]</scope>
    <source>
        <strain evidence="2 3">DSM 1989</strain>
    </source>
</reference>
<dbReference type="EC" id="2.7.1.2" evidence="2"/>
<evidence type="ECO:0000313" key="2">
    <source>
        <dbReference type="EMBL" id="OHW62860.1"/>
    </source>
</evidence>
<dbReference type="Proteomes" id="UP000180254">
    <property type="component" value="Unassembled WGS sequence"/>
</dbReference>
<dbReference type="OrthoDB" id="9795247at2"/>
<keyword evidence="3" id="KW-1185">Reference proteome</keyword>
<dbReference type="RefSeq" id="WP_071061634.1">
    <property type="nucleotide sequence ID" value="NZ_MKIE01000002.1"/>
</dbReference>